<gene>
    <name evidence="2" type="ORF">EF384_01270</name>
</gene>
<dbReference type="Proteomes" id="UP000273977">
    <property type="component" value="Unassembled WGS sequence"/>
</dbReference>
<dbReference type="InterPro" id="IPR001387">
    <property type="entry name" value="Cro/C1-type_HTH"/>
</dbReference>
<sequence length="101" mass="11841">MLLDRVKELSKKRDMRVADLEDALGFGRNTIYQWNKRTPGSDKLEKVAEYFNVSTDYLLGRTDNPKVNTDDTLLAAHIEDDITEEEMEEIKQFIEFIKSKR</sequence>
<dbReference type="CDD" id="cd00093">
    <property type="entry name" value="HTH_XRE"/>
    <property type="match status" value="1"/>
</dbReference>
<accession>A0A3N4GVZ4</accession>
<dbReference type="EMBL" id="RKMG01000002">
    <property type="protein sequence ID" value="RPA65068.1"/>
    <property type="molecule type" value="Genomic_DNA"/>
</dbReference>
<dbReference type="SUPFAM" id="SSF47413">
    <property type="entry name" value="lambda repressor-like DNA-binding domains"/>
    <property type="match status" value="1"/>
</dbReference>
<name>A0A3N4GVZ4_9LACT</name>
<evidence type="ECO:0000259" key="1">
    <source>
        <dbReference type="PROSITE" id="PS50943"/>
    </source>
</evidence>
<dbReference type="PROSITE" id="PS50943">
    <property type="entry name" value="HTH_CROC1"/>
    <property type="match status" value="1"/>
</dbReference>
<dbReference type="Gene3D" id="1.10.260.40">
    <property type="entry name" value="lambda repressor-like DNA-binding domains"/>
    <property type="match status" value="1"/>
</dbReference>
<feature type="domain" description="HTH cro/C1-type" evidence="1">
    <location>
        <begin position="6"/>
        <end position="58"/>
    </location>
</feature>
<dbReference type="RefSeq" id="WP_123779171.1">
    <property type="nucleotide sequence ID" value="NZ_RKMG01000002.1"/>
</dbReference>
<dbReference type="GO" id="GO:0003677">
    <property type="term" value="F:DNA binding"/>
    <property type="evidence" value="ECO:0007669"/>
    <property type="project" value="InterPro"/>
</dbReference>
<evidence type="ECO:0000313" key="2">
    <source>
        <dbReference type="EMBL" id="RPA65068.1"/>
    </source>
</evidence>
<organism evidence="2 3">
    <name type="scientific">Aerococcus agrisoli</name>
    <dbReference type="NCBI Taxonomy" id="2487350"/>
    <lineage>
        <taxon>Bacteria</taxon>
        <taxon>Bacillati</taxon>
        <taxon>Bacillota</taxon>
        <taxon>Bacilli</taxon>
        <taxon>Lactobacillales</taxon>
        <taxon>Aerococcaceae</taxon>
        <taxon>Aerococcus</taxon>
    </lineage>
</organism>
<dbReference type="OrthoDB" id="9808239at2"/>
<proteinExistence type="predicted"/>
<dbReference type="InterPro" id="IPR010982">
    <property type="entry name" value="Lambda_DNA-bd_dom_sf"/>
</dbReference>
<dbReference type="SMART" id="SM00530">
    <property type="entry name" value="HTH_XRE"/>
    <property type="match status" value="1"/>
</dbReference>
<reference evidence="2 3" key="1">
    <citation type="submission" date="2018-11" db="EMBL/GenBank/DDBJ databases">
        <title>Aerococcus sp. SJQ22, whole genome shotgun sequence.</title>
        <authorList>
            <person name="Sun L."/>
            <person name="Gao X."/>
            <person name="Chen W."/>
            <person name="Huang K."/>
        </authorList>
    </citation>
    <scope>NUCLEOTIDE SEQUENCE [LARGE SCALE GENOMIC DNA]</scope>
    <source>
        <strain evidence="2 3">SJQ22</strain>
    </source>
</reference>
<dbReference type="AlphaFoldDB" id="A0A3N4GVZ4"/>
<comment type="caution">
    <text evidence="2">The sequence shown here is derived from an EMBL/GenBank/DDBJ whole genome shotgun (WGS) entry which is preliminary data.</text>
</comment>
<evidence type="ECO:0000313" key="3">
    <source>
        <dbReference type="Proteomes" id="UP000273977"/>
    </source>
</evidence>
<keyword evidence="3" id="KW-1185">Reference proteome</keyword>
<protein>
    <submittedName>
        <fullName evidence="2">XRE family transcriptional regulator</fullName>
    </submittedName>
</protein>
<dbReference type="Pfam" id="PF12844">
    <property type="entry name" value="HTH_19"/>
    <property type="match status" value="1"/>
</dbReference>